<evidence type="ECO:0000256" key="1">
    <source>
        <dbReference type="SAM" id="MobiDB-lite"/>
    </source>
</evidence>
<dbReference type="AlphaFoldDB" id="A0A6A6BBF1"/>
<proteinExistence type="predicted"/>
<evidence type="ECO:0000313" key="3">
    <source>
        <dbReference type="Proteomes" id="UP000799438"/>
    </source>
</evidence>
<accession>A0A6A6BBF1</accession>
<dbReference type="GeneID" id="54300122"/>
<feature type="region of interest" description="Disordered" evidence="1">
    <location>
        <begin position="1"/>
        <end position="109"/>
    </location>
</feature>
<feature type="compositionally biased region" description="Low complexity" evidence="1">
    <location>
        <begin position="94"/>
        <end position="109"/>
    </location>
</feature>
<feature type="compositionally biased region" description="Basic residues" evidence="1">
    <location>
        <begin position="70"/>
        <end position="88"/>
    </location>
</feature>
<organism evidence="2 3">
    <name type="scientific">Aplosporella prunicola CBS 121167</name>
    <dbReference type="NCBI Taxonomy" id="1176127"/>
    <lineage>
        <taxon>Eukaryota</taxon>
        <taxon>Fungi</taxon>
        <taxon>Dikarya</taxon>
        <taxon>Ascomycota</taxon>
        <taxon>Pezizomycotina</taxon>
        <taxon>Dothideomycetes</taxon>
        <taxon>Dothideomycetes incertae sedis</taxon>
        <taxon>Botryosphaeriales</taxon>
        <taxon>Aplosporellaceae</taxon>
        <taxon>Aplosporella</taxon>
    </lineage>
</organism>
<dbReference type="EMBL" id="ML995486">
    <property type="protein sequence ID" value="KAF2141562.1"/>
    <property type="molecule type" value="Genomic_DNA"/>
</dbReference>
<protein>
    <submittedName>
        <fullName evidence="2">Uncharacterized protein</fullName>
    </submittedName>
</protein>
<gene>
    <name evidence="2" type="ORF">K452DRAFT_30271</name>
</gene>
<keyword evidence="3" id="KW-1185">Reference proteome</keyword>
<feature type="compositionally biased region" description="Basic residues" evidence="1">
    <location>
        <begin position="24"/>
        <end position="40"/>
    </location>
</feature>
<evidence type="ECO:0000313" key="2">
    <source>
        <dbReference type="EMBL" id="KAF2141562.1"/>
    </source>
</evidence>
<name>A0A6A6BBF1_9PEZI</name>
<reference evidence="2" key="1">
    <citation type="journal article" date="2020" name="Stud. Mycol.">
        <title>101 Dothideomycetes genomes: a test case for predicting lifestyles and emergence of pathogens.</title>
        <authorList>
            <person name="Haridas S."/>
            <person name="Albert R."/>
            <person name="Binder M."/>
            <person name="Bloem J."/>
            <person name="Labutti K."/>
            <person name="Salamov A."/>
            <person name="Andreopoulos B."/>
            <person name="Baker S."/>
            <person name="Barry K."/>
            <person name="Bills G."/>
            <person name="Bluhm B."/>
            <person name="Cannon C."/>
            <person name="Castanera R."/>
            <person name="Culley D."/>
            <person name="Daum C."/>
            <person name="Ezra D."/>
            <person name="Gonzalez J."/>
            <person name="Henrissat B."/>
            <person name="Kuo A."/>
            <person name="Liang C."/>
            <person name="Lipzen A."/>
            <person name="Lutzoni F."/>
            <person name="Magnuson J."/>
            <person name="Mondo S."/>
            <person name="Nolan M."/>
            <person name="Ohm R."/>
            <person name="Pangilinan J."/>
            <person name="Park H.-J."/>
            <person name="Ramirez L."/>
            <person name="Alfaro M."/>
            <person name="Sun H."/>
            <person name="Tritt A."/>
            <person name="Yoshinaga Y."/>
            <person name="Zwiers L.-H."/>
            <person name="Turgeon B."/>
            <person name="Goodwin S."/>
            <person name="Spatafora J."/>
            <person name="Crous P."/>
            <person name="Grigoriev I."/>
        </authorList>
    </citation>
    <scope>NUCLEOTIDE SEQUENCE</scope>
    <source>
        <strain evidence="2">CBS 121167</strain>
    </source>
</reference>
<dbReference type="Proteomes" id="UP000799438">
    <property type="component" value="Unassembled WGS sequence"/>
</dbReference>
<dbReference type="RefSeq" id="XP_033397275.1">
    <property type="nucleotide sequence ID" value="XM_033542625.1"/>
</dbReference>
<feature type="compositionally biased region" description="Low complexity" evidence="1">
    <location>
        <begin position="1"/>
        <end position="11"/>
    </location>
</feature>
<feature type="compositionally biased region" description="Basic residues" evidence="1">
    <location>
        <begin position="51"/>
        <end position="63"/>
    </location>
</feature>
<sequence length="137" mass="15611">MQPSQSSSRSPPAHDILSIFSTRPRVHRPRSLRVSRKHHAPPSSSTTPYPKHPHRASPYHLNHKPAQTHVTKKTKQPNKQHTKPHHTTNRQCGSNCSTSSPSSRSPSSSYWARCLSSCWLARVGMGGRRRDVIRWLW</sequence>